<evidence type="ECO:0000259" key="1">
    <source>
        <dbReference type="Pfam" id="PF01575"/>
    </source>
</evidence>
<dbReference type="SUPFAM" id="SSF54637">
    <property type="entry name" value="Thioesterase/thiol ester dehydrase-isomerase"/>
    <property type="match status" value="1"/>
</dbReference>
<dbReference type="STRING" id="388408.LAX5112_04433"/>
<dbReference type="RefSeq" id="WP_082429219.1">
    <property type="nucleotide sequence ID" value="NZ_CXWD01000024.1"/>
</dbReference>
<sequence>MADQVTGPDWTPADHRPGPSLFFEDLEVGRRYGLPSRTQTDALFAAFQLASGDNDPIHYDRVYCQSIGHKDMLAHGMHVLIQSAAGAGTFPEEVADALIGFIGLECKFMKPVYVGDTLYSELVISELIEQNTTGVVVITATIRNQDGVTVLTGKHRYLLRKRSSVSG</sequence>
<dbReference type="CDD" id="cd03441">
    <property type="entry name" value="R_hydratase_like"/>
    <property type="match status" value="1"/>
</dbReference>
<dbReference type="Proteomes" id="UP000053235">
    <property type="component" value="Unassembled WGS sequence"/>
</dbReference>
<dbReference type="InterPro" id="IPR002539">
    <property type="entry name" value="MaoC-like_dom"/>
</dbReference>
<evidence type="ECO:0000313" key="2">
    <source>
        <dbReference type="EMBL" id="CTQ76006.1"/>
    </source>
</evidence>
<evidence type="ECO:0000313" key="3">
    <source>
        <dbReference type="Proteomes" id="UP000053235"/>
    </source>
</evidence>
<name>A0A0M7ANL3_9HYPH</name>
<dbReference type="EMBL" id="CXWD01000024">
    <property type="protein sequence ID" value="CTQ76006.1"/>
    <property type="molecule type" value="Genomic_DNA"/>
</dbReference>
<feature type="domain" description="MaoC-like" evidence="1">
    <location>
        <begin position="28"/>
        <end position="139"/>
    </location>
</feature>
<dbReference type="Pfam" id="PF01575">
    <property type="entry name" value="MaoC_dehydratas"/>
    <property type="match status" value="1"/>
</dbReference>
<dbReference type="AlphaFoldDB" id="A0A0M7ANL3"/>
<dbReference type="OrthoDB" id="9796589at2"/>
<keyword evidence="3" id="KW-1185">Reference proteome</keyword>
<organism evidence="2 3">
    <name type="scientific">Roseibium alexandrii</name>
    <dbReference type="NCBI Taxonomy" id="388408"/>
    <lineage>
        <taxon>Bacteria</taxon>
        <taxon>Pseudomonadati</taxon>
        <taxon>Pseudomonadota</taxon>
        <taxon>Alphaproteobacteria</taxon>
        <taxon>Hyphomicrobiales</taxon>
        <taxon>Stappiaceae</taxon>
        <taxon>Roseibium</taxon>
    </lineage>
</organism>
<gene>
    <name evidence="2" type="primary">paaZ_3</name>
    <name evidence="2" type="ORF">LAX5112_04433</name>
</gene>
<proteinExistence type="predicted"/>
<dbReference type="PANTHER" id="PTHR43664">
    <property type="entry name" value="MONOAMINE OXIDASE-RELATED"/>
    <property type="match status" value="1"/>
</dbReference>
<protein>
    <submittedName>
        <fullName evidence="2">Bifunctional protein PaaZ</fullName>
    </submittedName>
</protein>
<reference evidence="3" key="1">
    <citation type="submission" date="2015-07" db="EMBL/GenBank/DDBJ databases">
        <authorList>
            <person name="Rodrigo-Torres Lidia"/>
            <person name="Arahal R.David."/>
        </authorList>
    </citation>
    <scope>NUCLEOTIDE SEQUENCE [LARGE SCALE GENOMIC DNA]</scope>
    <source>
        <strain evidence="3">CECT 5112</strain>
    </source>
</reference>
<dbReference type="InterPro" id="IPR029069">
    <property type="entry name" value="HotDog_dom_sf"/>
</dbReference>
<accession>A0A0M7ANL3</accession>
<dbReference type="InterPro" id="IPR052342">
    <property type="entry name" value="MCH/BMMD"/>
</dbReference>
<dbReference type="PANTHER" id="PTHR43664:SF1">
    <property type="entry name" value="BETA-METHYLMALYL-COA DEHYDRATASE"/>
    <property type="match status" value="1"/>
</dbReference>
<dbReference type="Gene3D" id="3.10.129.10">
    <property type="entry name" value="Hotdog Thioesterase"/>
    <property type="match status" value="1"/>
</dbReference>